<dbReference type="Gene3D" id="1.10.630.10">
    <property type="entry name" value="Cytochrome P450"/>
    <property type="match status" value="1"/>
</dbReference>
<reference evidence="11 12" key="1">
    <citation type="submission" date="2024-01" db="EMBL/GenBank/DDBJ databases">
        <title>Genome assemblies of Stephania.</title>
        <authorList>
            <person name="Yang L."/>
        </authorList>
    </citation>
    <scope>NUCLEOTIDE SEQUENCE [LARGE SCALE GENOMIC DNA]</scope>
    <source>
        <strain evidence="11">YNDBR</strain>
        <tissue evidence="11">Leaf</tissue>
    </source>
</reference>
<keyword evidence="10" id="KW-1133">Transmembrane helix</keyword>
<evidence type="ECO:0008006" key="13">
    <source>
        <dbReference type="Google" id="ProtNLM"/>
    </source>
</evidence>
<evidence type="ECO:0000256" key="6">
    <source>
        <dbReference type="ARBA" id="ARBA00023163"/>
    </source>
</evidence>
<dbReference type="InterPro" id="IPR002401">
    <property type="entry name" value="Cyt_P450_E_grp-I"/>
</dbReference>
<feature type="region of interest" description="PFYRE" evidence="8">
    <location>
        <begin position="31"/>
        <end position="122"/>
    </location>
</feature>
<dbReference type="GO" id="GO:0004497">
    <property type="term" value="F:monooxygenase activity"/>
    <property type="evidence" value="ECO:0007669"/>
    <property type="project" value="UniProtKB-KW"/>
</dbReference>
<evidence type="ECO:0000256" key="9">
    <source>
        <dbReference type="RuleBase" id="RU000461"/>
    </source>
</evidence>
<evidence type="ECO:0000256" key="10">
    <source>
        <dbReference type="SAM" id="Phobius"/>
    </source>
</evidence>
<evidence type="ECO:0000256" key="3">
    <source>
        <dbReference type="ARBA" id="ARBA00023002"/>
    </source>
</evidence>
<accession>A0AAP0DW48</accession>
<dbReference type="InterPro" id="IPR001128">
    <property type="entry name" value="Cyt_P450"/>
</dbReference>
<keyword evidence="5" id="KW-0805">Transcription regulation</keyword>
<feature type="region of interest" description="SAW" evidence="8">
    <location>
        <begin position="125"/>
        <end position="198"/>
    </location>
</feature>
<gene>
    <name evidence="11" type="ORF">Syun_031653</name>
</gene>
<dbReference type="SUPFAM" id="SSF48264">
    <property type="entry name" value="Cytochrome P450"/>
    <property type="match status" value="1"/>
</dbReference>
<dbReference type="Proteomes" id="UP001420932">
    <property type="component" value="Unassembled WGS sequence"/>
</dbReference>
<dbReference type="PANTHER" id="PTHR24296">
    <property type="entry name" value="CYTOCHROME P450"/>
    <property type="match status" value="1"/>
</dbReference>
<keyword evidence="12" id="KW-1185">Reference proteome</keyword>
<dbReference type="Pfam" id="PF03514">
    <property type="entry name" value="GRAS"/>
    <property type="match status" value="1"/>
</dbReference>
<comment type="cofactor">
    <cofactor evidence="7">
        <name>heme</name>
        <dbReference type="ChEBI" id="CHEBI:30413"/>
    </cofactor>
</comment>
<dbReference type="Pfam" id="PF00067">
    <property type="entry name" value="p450"/>
    <property type="match status" value="1"/>
</dbReference>
<keyword evidence="10" id="KW-0472">Membrane</keyword>
<dbReference type="InterPro" id="IPR036396">
    <property type="entry name" value="Cyt_P450_sf"/>
</dbReference>
<feature type="binding site" description="axial binding residue" evidence="7">
    <location>
        <position position="611"/>
    </location>
    <ligand>
        <name>heme</name>
        <dbReference type="ChEBI" id="CHEBI:30413"/>
    </ligand>
    <ligandPart>
        <name>Fe</name>
        <dbReference type="ChEBI" id="CHEBI:18248"/>
    </ligandPart>
</feature>
<dbReference type="GO" id="GO:0006629">
    <property type="term" value="P:lipid metabolic process"/>
    <property type="evidence" value="ECO:0007669"/>
    <property type="project" value="UniProtKB-ARBA"/>
</dbReference>
<dbReference type="InterPro" id="IPR005202">
    <property type="entry name" value="TF_GRAS"/>
</dbReference>
<protein>
    <recommendedName>
        <fullName evidence="13">Cytochrome P450</fullName>
    </recommendedName>
</protein>
<evidence type="ECO:0000256" key="5">
    <source>
        <dbReference type="ARBA" id="ARBA00023015"/>
    </source>
</evidence>
<keyword evidence="4 7" id="KW-0408">Iron</keyword>
<dbReference type="GO" id="GO:0020037">
    <property type="term" value="F:heme binding"/>
    <property type="evidence" value="ECO:0007669"/>
    <property type="project" value="InterPro"/>
</dbReference>
<evidence type="ECO:0000313" key="11">
    <source>
        <dbReference type="EMBL" id="KAK9082204.1"/>
    </source>
</evidence>
<evidence type="ECO:0000256" key="8">
    <source>
        <dbReference type="PROSITE-ProRule" id="PRU01191"/>
    </source>
</evidence>
<proteinExistence type="inferred from homology"/>
<dbReference type="InterPro" id="IPR017972">
    <property type="entry name" value="Cyt_P450_CS"/>
</dbReference>
<name>A0AAP0DW48_9MAGN</name>
<dbReference type="EMBL" id="JBBNAF010000034">
    <property type="protein sequence ID" value="KAK9082204.1"/>
    <property type="molecule type" value="Genomic_DNA"/>
</dbReference>
<comment type="caution">
    <text evidence="11">The sequence shown here is derived from an EMBL/GenBank/DDBJ whole genome shotgun (WGS) entry which is preliminary data.</text>
</comment>
<evidence type="ECO:0000313" key="12">
    <source>
        <dbReference type="Proteomes" id="UP001420932"/>
    </source>
</evidence>
<comment type="caution">
    <text evidence="8">Lacks conserved residue(s) required for the propagation of feature annotation.</text>
</comment>
<keyword evidence="9" id="KW-0503">Monooxygenase</keyword>
<dbReference type="PRINTS" id="PR00463">
    <property type="entry name" value="EP450I"/>
</dbReference>
<dbReference type="GO" id="GO:0005506">
    <property type="term" value="F:iron ion binding"/>
    <property type="evidence" value="ECO:0007669"/>
    <property type="project" value="InterPro"/>
</dbReference>
<comment type="similarity">
    <text evidence="8">Belongs to the GRAS family.</text>
</comment>
<dbReference type="GO" id="GO:0016705">
    <property type="term" value="F:oxidoreductase activity, acting on paired donors, with incorporation or reduction of molecular oxygen"/>
    <property type="evidence" value="ECO:0007669"/>
    <property type="project" value="InterPro"/>
</dbReference>
<keyword evidence="10" id="KW-0812">Transmembrane</keyword>
<dbReference type="PRINTS" id="PR00385">
    <property type="entry name" value="P450"/>
</dbReference>
<keyword evidence="3 9" id="KW-0560">Oxidoreductase</keyword>
<evidence type="ECO:0000256" key="7">
    <source>
        <dbReference type="PIRSR" id="PIRSR602401-1"/>
    </source>
</evidence>
<dbReference type="PROSITE" id="PS50985">
    <property type="entry name" value="GRAS"/>
    <property type="match status" value="1"/>
</dbReference>
<comment type="similarity">
    <text evidence="1 9">Belongs to the cytochrome P450 family.</text>
</comment>
<feature type="transmembrane region" description="Helical" evidence="10">
    <location>
        <begin position="152"/>
        <end position="176"/>
    </location>
</feature>
<dbReference type="GO" id="GO:0044550">
    <property type="term" value="P:secondary metabolite biosynthetic process"/>
    <property type="evidence" value="ECO:0007669"/>
    <property type="project" value="UniProtKB-ARBA"/>
</dbReference>
<keyword evidence="2 7" id="KW-0479">Metal-binding</keyword>
<evidence type="ECO:0000256" key="2">
    <source>
        <dbReference type="ARBA" id="ARBA00022723"/>
    </source>
</evidence>
<dbReference type="PROSITE" id="PS00086">
    <property type="entry name" value="CYTOCHROME_P450"/>
    <property type="match status" value="1"/>
</dbReference>
<organism evidence="11 12">
    <name type="scientific">Stephania yunnanensis</name>
    <dbReference type="NCBI Taxonomy" id="152371"/>
    <lineage>
        <taxon>Eukaryota</taxon>
        <taxon>Viridiplantae</taxon>
        <taxon>Streptophyta</taxon>
        <taxon>Embryophyta</taxon>
        <taxon>Tracheophyta</taxon>
        <taxon>Spermatophyta</taxon>
        <taxon>Magnoliopsida</taxon>
        <taxon>Ranunculales</taxon>
        <taxon>Menispermaceae</taxon>
        <taxon>Menispermoideae</taxon>
        <taxon>Cissampelideae</taxon>
        <taxon>Stephania</taxon>
    </lineage>
</organism>
<dbReference type="CDD" id="cd11064">
    <property type="entry name" value="CYP86A"/>
    <property type="match status" value="1"/>
</dbReference>
<dbReference type="AlphaFoldDB" id="A0AAP0DW48"/>
<evidence type="ECO:0000256" key="4">
    <source>
        <dbReference type="ARBA" id="ARBA00023004"/>
    </source>
</evidence>
<keyword evidence="6" id="KW-0804">Transcription</keyword>
<keyword evidence="7 9" id="KW-0349">Heme</keyword>
<evidence type="ECO:0000256" key="1">
    <source>
        <dbReference type="ARBA" id="ARBA00010617"/>
    </source>
</evidence>
<sequence>MSLEFNVINKENVSPSLLTKENLNLRQGEFLVMNSIMHLHKYVRESRGSLKAILQAIRKLNPALLTVVEQDANHNGPFFLGRFLESLHYYSAIFDSLEASLPRSSLQRIKIESSHFAEQIHNIVASEGSDRVERHEKADQWRRQLGRAGFQIVGLLTNYPEIFLALASFFFISYLLKHKNQVLVQWPILGTVPSILFNSTCLHDWFTEVLKGSRGTVLLTGPWFTKTDAFLTCDPANVHHILVTKFTNYPKGPEYSEKFDVLGDGIFNSDSTSWMMQRRMAQAHMSSNAFRQCLARTSREMVEKRLMPTLEHACDEGRIVDLQDVMLRFTFDNACALIFGVEPRCLSIDFPVVPFAKALDDVEEAIVFRYIVPGKLWKLLRWMKIGKERKLVKAKETIDKFISQCISVKLEELKRVPKEIREKNEAEKGKDLLTSYMDSTLSEPEMEGLKYFKFLRDTTLNLLIAGRDTTSASLTWFFWLVAKNPSVETKIIEELRTKCQHVESRKLVGFETSDLCGLVYLHAALCESLRLYPPLPIDQKGVLRPDVLPSGDAIKPGEMIMYSIYAMGRMEWIWGEDCLEFKPERWITKENELKFEPPNKFVAFNAGPRSCLGKDIAFTQMKAVATAVLYNFHVQVVEGHQVSPNTSVMLFMKHGLKVRLIKRQ</sequence>